<organism evidence="3 4">
    <name type="scientific">Acidilutibacter cellobiosedens</name>
    <dbReference type="NCBI Taxonomy" id="2507161"/>
    <lineage>
        <taxon>Bacteria</taxon>
        <taxon>Bacillati</taxon>
        <taxon>Bacillota</taxon>
        <taxon>Tissierellia</taxon>
        <taxon>Tissierellales</taxon>
        <taxon>Acidilutibacteraceae</taxon>
        <taxon>Acidilutibacter</taxon>
    </lineage>
</organism>
<sequence>MKEINIAKVLVNKRKEKGITQDELANYIGVSKASVSKWETGQSYPDITFLPELAAYFNISIDDLMDYEPQMTKEDIRKLYLKLSADFASKPFDEVMGHCRQIIKKYFSCFPLLLQMGILILNHSMLPKDPDKTTLLIRETKELFIRVKNESNDVSLTKQALYMEALCCIATNDPNAALELLEGMNTQILPPELLLASAYQMTGRIKDAKTALQAGIYQNIVILFNFFPNYLLLCADEPERFDEVLKRALITAEAFDFKHLHPAVFINTYISAAQGYITQKRNNEALDMLEKYTEIVTGNIYPLHLQGDHFFDLLDNWLDELDLGIQLPRDEKTIKQSMTDVIVNNPAFAVLSGDSRFQTIIEKLKNNWIV</sequence>
<dbReference type="KEGG" id="spoa:EQM13_05335"/>
<dbReference type="SMART" id="SM00530">
    <property type="entry name" value="HTH_XRE"/>
    <property type="match status" value="1"/>
</dbReference>
<proteinExistence type="predicted"/>
<evidence type="ECO:0000313" key="4">
    <source>
        <dbReference type="Proteomes" id="UP000287969"/>
    </source>
</evidence>
<dbReference type="EMBL" id="CP035282">
    <property type="protein sequence ID" value="QAT61046.1"/>
    <property type="molecule type" value="Genomic_DNA"/>
</dbReference>
<dbReference type="CDD" id="cd00093">
    <property type="entry name" value="HTH_XRE"/>
    <property type="match status" value="1"/>
</dbReference>
<dbReference type="InterPro" id="IPR001387">
    <property type="entry name" value="Cro/C1-type_HTH"/>
</dbReference>
<dbReference type="PANTHER" id="PTHR46558">
    <property type="entry name" value="TRACRIPTIONAL REGULATORY PROTEIN-RELATED-RELATED"/>
    <property type="match status" value="1"/>
</dbReference>
<dbReference type="Pfam" id="PF01381">
    <property type="entry name" value="HTH_3"/>
    <property type="match status" value="1"/>
</dbReference>
<dbReference type="PANTHER" id="PTHR46558:SF11">
    <property type="entry name" value="HTH-TYPE TRANSCRIPTIONAL REGULATOR XRE"/>
    <property type="match status" value="1"/>
</dbReference>
<gene>
    <name evidence="3" type="ORF">EQM13_05335</name>
</gene>
<dbReference type="Gene3D" id="1.10.260.40">
    <property type="entry name" value="lambda repressor-like DNA-binding domains"/>
    <property type="match status" value="1"/>
</dbReference>
<dbReference type="OrthoDB" id="9815852at2"/>
<dbReference type="GO" id="GO:0003677">
    <property type="term" value="F:DNA binding"/>
    <property type="evidence" value="ECO:0007669"/>
    <property type="project" value="UniProtKB-KW"/>
</dbReference>
<keyword evidence="4" id="KW-1185">Reference proteome</keyword>
<feature type="domain" description="HTH cro/C1-type" evidence="2">
    <location>
        <begin position="10"/>
        <end position="64"/>
    </location>
</feature>
<accession>A0A410QAM7</accession>
<dbReference type="SUPFAM" id="SSF47413">
    <property type="entry name" value="lambda repressor-like DNA-binding domains"/>
    <property type="match status" value="1"/>
</dbReference>
<dbReference type="AlphaFoldDB" id="A0A410QAM7"/>
<name>A0A410QAM7_9FIRM</name>
<dbReference type="InterPro" id="IPR010982">
    <property type="entry name" value="Lambda_DNA-bd_dom_sf"/>
</dbReference>
<evidence type="ECO:0000259" key="2">
    <source>
        <dbReference type="PROSITE" id="PS50943"/>
    </source>
</evidence>
<reference evidence="4" key="1">
    <citation type="submission" date="2019-01" db="EMBL/GenBank/DDBJ databases">
        <title>Draft genomes of a novel of Sporanaerobacter strains.</title>
        <authorList>
            <person name="Ma S."/>
        </authorList>
    </citation>
    <scope>NUCLEOTIDE SEQUENCE [LARGE SCALE GENOMIC DNA]</scope>
    <source>
        <strain evidence="4">NJN-17</strain>
    </source>
</reference>
<dbReference type="RefSeq" id="WP_128752146.1">
    <property type="nucleotide sequence ID" value="NZ_CP035282.1"/>
</dbReference>
<protein>
    <submittedName>
        <fullName evidence="3">XRE family transcriptional regulator</fullName>
    </submittedName>
</protein>
<keyword evidence="1" id="KW-0238">DNA-binding</keyword>
<dbReference type="PROSITE" id="PS50943">
    <property type="entry name" value="HTH_CROC1"/>
    <property type="match status" value="1"/>
</dbReference>
<evidence type="ECO:0000256" key="1">
    <source>
        <dbReference type="ARBA" id="ARBA00023125"/>
    </source>
</evidence>
<evidence type="ECO:0000313" key="3">
    <source>
        <dbReference type="EMBL" id="QAT61046.1"/>
    </source>
</evidence>
<dbReference type="Proteomes" id="UP000287969">
    <property type="component" value="Chromosome"/>
</dbReference>